<dbReference type="STRING" id="326298.Suden_0811"/>
<protein>
    <recommendedName>
        <fullName evidence="1">HicB-like antitoxin of toxin-antitoxin system domain-containing protein</fullName>
    </recommendedName>
</protein>
<dbReference type="EMBL" id="CP000153">
    <property type="protein sequence ID" value="ABB44090.1"/>
    <property type="molecule type" value="Genomic_DNA"/>
</dbReference>
<evidence type="ECO:0000259" key="1">
    <source>
        <dbReference type="Pfam" id="PF15919"/>
    </source>
</evidence>
<keyword evidence="3" id="KW-1185">Reference proteome</keyword>
<dbReference type="HOGENOM" id="CLU_2304592_0_0_7"/>
<gene>
    <name evidence="2" type="ordered locus">Suden_0811</name>
</gene>
<dbReference type="SUPFAM" id="SSF143100">
    <property type="entry name" value="TTHA1013/TTHA0281-like"/>
    <property type="match status" value="1"/>
</dbReference>
<feature type="domain" description="HicB-like antitoxin of toxin-antitoxin system" evidence="1">
    <location>
        <begin position="20"/>
        <end position="99"/>
    </location>
</feature>
<dbReference type="InterPro" id="IPR035069">
    <property type="entry name" value="TTHA1013/TTHA0281-like"/>
</dbReference>
<evidence type="ECO:0000313" key="2">
    <source>
        <dbReference type="EMBL" id="ABB44090.1"/>
    </source>
</evidence>
<dbReference type="InterPro" id="IPR031807">
    <property type="entry name" value="HicB-like"/>
</dbReference>
<sequence length="100" mass="11538">MMKKQITKFYKIKELKNMQYIAFMHKEDDDYVAVVPDLGFTSSYGETFAKAVEMIKEAAELYCEDLKTLPKASTLEELLQRDDLDLEPNAIPQLIDVKIS</sequence>
<organism evidence="2 3">
    <name type="scientific">Sulfurimonas denitrificans (strain ATCC 33889 / DSM 1251)</name>
    <name type="common">Thiomicrospira denitrificans (strain ATCC 33889 / DSM 1251)</name>
    <dbReference type="NCBI Taxonomy" id="326298"/>
    <lineage>
        <taxon>Bacteria</taxon>
        <taxon>Pseudomonadati</taxon>
        <taxon>Campylobacterota</taxon>
        <taxon>Epsilonproteobacteria</taxon>
        <taxon>Campylobacterales</taxon>
        <taxon>Sulfurimonadaceae</taxon>
        <taxon>Sulfurimonas</taxon>
    </lineage>
</organism>
<dbReference type="Gene3D" id="3.30.160.250">
    <property type="match status" value="1"/>
</dbReference>
<dbReference type="KEGG" id="tdn:Suden_0811"/>
<dbReference type="Proteomes" id="UP000002714">
    <property type="component" value="Chromosome"/>
</dbReference>
<accession>Q30SE1</accession>
<proteinExistence type="predicted"/>
<dbReference type="AlphaFoldDB" id="Q30SE1"/>
<dbReference type="Pfam" id="PF15919">
    <property type="entry name" value="HicB_lk_antitox"/>
    <property type="match status" value="1"/>
</dbReference>
<reference evidence="2 3" key="1">
    <citation type="journal article" date="2008" name="Appl. Environ. Microbiol.">
        <title>Genome of the epsilonproteobacterial chemolithoautotroph Sulfurimonas denitrificans.</title>
        <authorList>
            <person name="Sievert S.M."/>
            <person name="Scott K.M."/>
            <person name="Klotz M.G."/>
            <person name="Chain P.S.G."/>
            <person name="Hauser L.J."/>
            <person name="Hemp J."/>
            <person name="Huegler M."/>
            <person name="Land M."/>
            <person name="Lapidus A."/>
            <person name="Larimer F.W."/>
            <person name="Lucas S."/>
            <person name="Malfatti S.A."/>
            <person name="Meyer F."/>
            <person name="Paulsen I.T."/>
            <person name="Ren Q."/>
            <person name="Simon J."/>
            <person name="Bailey K."/>
            <person name="Diaz E."/>
            <person name="Fitzpatrick K.A."/>
            <person name="Glover B."/>
            <person name="Gwatney N."/>
            <person name="Korajkic A."/>
            <person name="Long A."/>
            <person name="Mobberley J.M."/>
            <person name="Pantry S.N."/>
            <person name="Pazder G."/>
            <person name="Peterson S."/>
            <person name="Quintanilla J.D."/>
            <person name="Sprinkle R."/>
            <person name="Stephens J."/>
            <person name="Thomas P."/>
            <person name="Vaughn R."/>
            <person name="Weber M.J."/>
            <person name="Wooten L.L."/>
        </authorList>
    </citation>
    <scope>NUCLEOTIDE SEQUENCE [LARGE SCALE GENOMIC DNA]</scope>
    <source>
        <strain evidence="3">ATCC 33889 / DSM 1251</strain>
    </source>
</reference>
<name>Q30SE1_SULDN</name>
<evidence type="ECO:0000313" key="3">
    <source>
        <dbReference type="Proteomes" id="UP000002714"/>
    </source>
</evidence>